<feature type="transmembrane region" description="Helical" evidence="1">
    <location>
        <begin position="12"/>
        <end position="30"/>
    </location>
</feature>
<feature type="transmembrane region" description="Helical" evidence="1">
    <location>
        <begin position="42"/>
        <end position="62"/>
    </location>
</feature>
<feature type="transmembrane region" description="Helical" evidence="1">
    <location>
        <begin position="166"/>
        <end position="188"/>
    </location>
</feature>
<gene>
    <name evidence="2" type="ORF">SAMN05421810_101530</name>
</gene>
<feature type="transmembrane region" description="Helical" evidence="1">
    <location>
        <begin position="200"/>
        <end position="220"/>
    </location>
</feature>
<feature type="transmembrane region" description="Helical" evidence="1">
    <location>
        <begin position="312"/>
        <end position="333"/>
    </location>
</feature>
<keyword evidence="1" id="KW-1133">Transmembrane helix</keyword>
<evidence type="ECO:0000313" key="3">
    <source>
        <dbReference type="Proteomes" id="UP000198727"/>
    </source>
</evidence>
<dbReference type="RefSeq" id="WP_092527302.1">
    <property type="nucleotide sequence ID" value="NZ_FOWW01000001.1"/>
</dbReference>
<dbReference type="Pfam" id="PF06772">
    <property type="entry name" value="LtrA"/>
    <property type="match status" value="1"/>
</dbReference>
<dbReference type="InterPro" id="IPR010640">
    <property type="entry name" value="Low_temperature_requirement_A"/>
</dbReference>
<dbReference type="EMBL" id="FOWW01000001">
    <property type="protein sequence ID" value="SFO96119.1"/>
    <property type="molecule type" value="Genomic_DNA"/>
</dbReference>
<dbReference type="PANTHER" id="PTHR36840:SF1">
    <property type="entry name" value="BLL5714 PROTEIN"/>
    <property type="match status" value="1"/>
</dbReference>
<feature type="transmembrane region" description="Helical" evidence="1">
    <location>
        <begin position="106"/>
        <end position="127"/>
    </location>
</feature>
<feature type="transmembrane region" description="Helical" evidence="1">
    <location>
        <begin position="139"/>
        <end position="160"/>
    </location>
</feature>
<name>A0A1I5LFI3_9PSEU</name>
<dbReference type="STRING" id="587909.SAMN05421810_101530"/>
<feature type="transmembrane region" description="Helical" evidence="1">
    <location>
        <begin position="340"/>
        <end position="358"/>
    </location>
</feature>
<dbReference type="OrthoDB" id="7698234at2"/>
<feature type="transmembrane region" description="Helical" evidence="1">
    <location>
        <begin position="274"/>
        <end position="292"/>
    </location>
</feature>
<keyword evidence="1" id="KW-0472">Membrane</keyword>
<evidence type="ECO:0000256" key="1">
    <source>
        <dbReference type="SAM" id="Phobius"/>
    </source>
</evidence>
<accession>A0A1I5LFI3</accession>
<keyword evidence="3" id="KW-1185">Reference proteome</keyword>
<keyword evidence="1" id="KW-0812">Transmembrane</keyword>
<sequence>MPPRLTAVTQGHRVTTLELFFDLVFVYAITQTVQLMSDRLDLLGLGQGVMVVAVLWWSWCSYAWLGTTVRADEGLARFAMLGAMAVMFLVALAIPEAFGDFPGGLHAPLLFASCYLLVRVLHLAAYLGAAREDAALRSVVLRSTAPGLCGALILAGAAFTTGGVQLALWVVALLIDYVGVRAAGARGWQVPAPAHFAERFGLIVIVALGESIVAIGVGIGTLPISWPVVLTAVCGLVLAASMWWVYFDVVAKLAERRLAAATGLERVRLATDSYTYLHLPLITGIVLVALGMKKALLYVADRDHHGPAEALHGLPLWALAGGLALYLVTLSALRRRNQGTWNVQRLVVAGLLLAGAPLLELVPAAVLVVVVTGVMVGLISFERVRFGERRRTMLTAGQ</sequence>
<dbReference type="Proteomes" id="UP000198727">
    <property type="component" value="Unassembled WGS sequence"/>
</dbReference>
<reference evidence="3" key="1">
    <citation type="submission" date="2016-10" db="EMBL/GenBank/DDBJ databases">
        <authorList>
            <person name="Varghese N."/>
            <person name="Submissions S."/>
        </authorList>
    </citation>
    <scope>NUCLEOTIDE SEQUENCE [LARGE SCALE GENOMIC DNA]</scope>
    <source>
        <strain evidence="3">CGMCC 4.5579</strain>
    </source>
</reference>
<feature type="transmembrane region" description="Helical" evidence="1">
    <location>
        <begin position="74"/>
        <end position="94"/>
    </location>
</feature>
<dbReference type="AlphaFoldDB" id="A0A1I5LFI3"/>
<feature type="transmembrane region" description="Helical" evidence="1">
    <location>
        <begin position="226"/>
        <end position="247"/>
    </location>
</feature>
<organism evidence="2 3">
    <name type="scientific">Amycolatopsis arida</name>
    <dbReference type="NCBI Taxonomy" id="587909"/>
    <lineage>
        <taxon>Bacteria</taxon>
        <taxon>Bacillati</taxon>
        <taxon>Actinomycetota</taxon>
        <taxon>Actinomycetes</taxon>
        <taxon>Pseudonocardiales</taxon>
        <taxon>Pseudonocardiaceae</taxon>
        <taxon>Amycolatopsis</taxon>
    </lineage>
</organism>
<dbReference type="PANTHER" id="PTHR36840">
    <property type="entry name" value="BLL5714 PROTEIN"/>
    <property type="match status" value="1"/>
</dbReference>
<proteinExistence type="predicted"/>
<evidence type="ECO:0000313" key="2">
    <source>
        <dbReference type="EMBL" id="SFO96119.1"/>
    </source>
</evidence>
<protein>
    <submittedName>
        <fullName evidence="2">Low temperature requirement protein LtrA</fullName>
    </submittedName>
</protein>